<protein>
    <submittedName>
        <fullName evidence="7">Repeat and SOCS box 10 isoform X1</fullName>
    </submittedName>
</protein>
<feature type="repeat" description="ANK" evidence="4">
    <location>
        <begin position="165"/>
        <end position="197"/>
    </location>
</feature>
<dbReference type="InterPro" id="IPR036770">
    <property type="entry name" value="Ankyrin_rpt-contain_sf"/>
</dbReference>
<feature type="compositionally biased region" description="Low complexity" evidence="5">
    <location>
        <begin position="54"/>
        <end position="65"/>
    </location>
</feature>
<feature type="region of interest" description="Disordered" evidence="5">
    <location>
        <begin position="33"/>
        <end position="65"/>
    </location>
</feature>
<evidence type="ECO:0000313" key="8">
    <source>
        <dbReference type="Proteomes" id="UP001178461"/>
    </source>
</evidence>
<dbReference type="PANTHER" id="PTHR24171">
    <property type="entry name" value="ANKYRIN REPEAT DOMAIN-CONTAINING PROTEIN 39-RELATED"/>
    <property type="match status" value="1"/>
</dbReference>
<feature type="repeat" description="ANK" evidence="4">
    <location>
        <begin position="338"/>
        <end position="370"/>
    </location>
</feature>
<evidence type="ECO:0000256" key="1">
    <source>
        <dbReference type="ARBA" id="ARBA00004906"/>
    </source>
</evidence>
<dbReference type="EMBL" id="OX395137">
    <property type="protein sequence ID" value="CAI5789437.1"/>
    <property type="molecule type" value="Genomic_DNA"/>
</dbReference>
<dbReference type="SUPFAM" id="SSF158235">
    <property type="entry name" value="SOCS box-like"/>
    <property type="match status" value="1"/>
</dbReference>
<dbReference type="AlphaFoldDB" id="A0AA35L419"/>
<dbReference type="PROSITE" id="PS50088">
    <property type="entry name" value="ANK_REPEAT"/>
    <property type="match status" value="6"/>
</dbReference>
<dbReference type="InterPro" id="IPR036036">
    <property type="entry name" value="SOCS_box-like_dom_sf"/>
</dbReference>
<evidence type="ECO:0000256" key="4">
    <source>
        <dbReference type="PROSITE-ProRule" id="PRU00023"/>
    </source>
</evidence>
<evidence type="ECO:0000256" key="2">
    <source>
        <dbReference type="ARBA" id="ARBA00022737"/>
    </source>
</evidence>
<evidence type="ECO:0000256" key="5">
    <source>
        <dbReference type="SAM" id="MobiDB-lite"/>
    </source>
</evidence>
<organism evidence="7 8">
    <name type="scientific">Podarcis lilfordi</name>
    <name type="common">Lilford's wall lizard</name>
    <dbReference type="NCBI Taxonomy" id="74358"/>
    <lineage>
        <taxon>Eukaryota</taxon>
        <taxon>Metazoa</taxon>
        <taxon>Chordata</taxon>
        <taxon>Craniata</taxon>
        <taxon>Vertebrata</taxon>
        <taxon>Euteleostomi</taxon>
        <taxon>Lepidosauria</taxon>
        <taxon>Squamata</taxon>
        <taxon>Bifurcata</taxon>
        <taxon>Unidentata</taxon>
        <taxon>Episquamata</taxon>
        <taxon>Laterata</taxon>
        <taxon>Lacertibaenia</taxon>
        <taxon>Lacertidae</taxon>
        <taxon>Podarcis</taxon>
    </lineage>
</organism>
<sequence length="535" mass="58921">MIKEASSRQAGGGCQENYLYALSQAWVLQAQSSPRAEAPQPLKESRLSQRKLMSRSLPSSSSSSRASRWRSLGLDAELRWRWEGAKSQVSCQGPVASWCRRTYKEPPSECRDMVVQNALYTGDLEGVQRHFSERAEVNLVIHAKSQDLRWTSQKWGLWALTYEQELTTPLHITASRGYLECLRHLLLRGADVDLAPGGRTALHEACAAATTDCVRLLLSFGADPLAVSEGGLQPLHLCRSPASLECARLLLRHGARVNCVSEEEEDTPLHLAARLGLAGHVRLFLSYGASLEARNAEGQTPLNAACAQAHPPEALGDCYEVCRQLVEAGASVDAPDADRQRPLHQACKAANPRVVALLLARGANVNIMSYSGNTALHNILQVAAYKLEHRPELVVRDLLNHGAVRVWPGALLKVLRHCCASPRSVEALINCYPRVPVTEDWAEAVPAELVQQHPRLFQSLFALGRSPRALQHLARCAIRNHLEDRLIRALPELPLPPALRDFLLLRFEDVAAGAGAVRGLPPLTRQKRHRVHGGF</sequence>
<keyword evidence="2" id="KW-0677">Repeat</keyword>
<dbReference type="Pfam" id="PF12796">
    <property type="entry name" value="Ank_2"/>
    <property type="match status" value="2"/>
</dbReference>
<dbReference type="Pfam" id="PF00023">
    <property type="entry name" value="Ank"/>
    <property type="match status" value="1"/>
</dbReference>
<feature type="repeat" description="ANK" evidence="4">
    <location>
        <begin position="297"/>
        <end position="337"/>
    </location>
</feature>
<accession>A0AA35L419</accession>
<evidence type="ECO:0000259" key="6">
    <source>
        <dbReference type="PROSITE" id="PS50225"/>
    </source>
</evidence>
<name>A0AA35L419_9SAUR</name>
<dbReference type="Gene3D" id="1.10.750.20">
    <property type="entry name" value="SOCS box"/>
    <property type="match status" value="1"/>
</dbReference>
<evidence type="ECO:0000313" key="7">
    <source>
        <dbReference type="EMBL" id="CAI5789437.1"/>
    </source>
</evidence>
<dbReference type="InterPro" id="IPR001496">
    <property type="entry name" value="SOCS_box"/>
</dbReference>
<keyword evidence="8" id="KW-1185">Reference proteome</keyword>
<feature type="repeat" description="ANK" evidence="4">
    <location>
        <begin position="197"/>
        <end position="229"/>
    </location>
</feature>
<comment type="pathway">
    <text evidence="1">Protein modification; protein ubiquitination.</text>
</comment>
<gene>
    <name evidence="7" type="ORF">PODLI_1B000893</name>
</gene>
<dbReference type="PANTHER" id="PTHR24171:SF10">
    <property type="entry name" value="ANKYRIN REPEAT DOMAIN-CONTAINING PROTEIN 29-LIKE"/>
    <property type="match status" value="1"/>
</dbReference>
<dbReference type="SUPFAM" id="SSF48403">
    <property type="entry name" value="Ankyrin repeat"/>
    <property type="match status" value="1"/>
</dbReference>
<dbReference type="Gene3D" id="1.25.40.20">
    <property type="entry name" value="Ankyrin repeat-containing domain"/>
    <property type="match status" value="3"/>
</dbReference>
<dbReference type="PROSITE" id="PS50225">
    <property type="entry name" value="SOCS"/>
    <property type="match status" value="1"/>
</dbReference>
<dbReference type="Pfam" id="PF07525">
    <property type="entry name" value="SOCS_box"/>
    <property type="match status" value="1"/>
</dbReference>
<feature type="repeat" description="ANK" evidence="4">
    <location>
        <begin position="230"/>
        <end position="262"/>
    </location>
</feature>
<dbReference type="SMART" id="SM00248">
    <property type="entry name" value="ANK"/>
    <property type="match status" value="6"/>
</dbReference>
<feature type="repeat" description="ANK" evidence="4">
    <location>
        <begin position="264"/>
        <end position="296"/>
    </location>
</feature>
<proteinExistence type="predicted"/>
<reference evidence="7" key="1">
    <citation type="submission" date="2022-12" db="EMBL/GenBank/DDBJ databases">
        <authorList>
            <person name="Alioto T."/>
            <person name="Alioto T."/>
            <person name="Gomez Garrido J."/>
        </authorList>
    </citation>
    <scope>NUCLEOTIDE SEQUENCE</scope>
</reference>
<keyword evidence="3 4" id="KW-0040">ANK repeat</keyword>
<feature type="domain" description="SOCS box" evidence="6">
    <location>
        <begin position="455"/>
        <end position="503"/>
    </location>
</feature>
<dbReference type="Proteomes" id="UP001178461">
    <property type="component" value="Chromosome 12"/>
</dbReference>
<dbReference type="SMART" id="SM00969">
    <property type="entry name" value="SOCS_box"/>
    <property type="match status" value="1"/>
</dbReference>
<evidence type="ECO:0000256" key="3">
    <source>
        <dbReference type="ARBA" id="ARBA00023043"/>
    </source>
</evidence>
<dbReference type="PROSITE" id="PS50297">
    <property type="entry name" value="ANK_REP_REGION"/>
    <property type="match status" value="5"/>
</dbReference>
<dbReference type="GO" id="GO:0035556">
    <property type="term" value="P:intracellular signal transduction"/>
    <property type="evidence" value="ECO:0007669"/>
    <property type="project" value="InterPro"/>
</dbReference>
<dbReference type="InterPro" id="IPR002110">
    <property type="entry name" value="Ankyrin_rpt"/>
</dbReference>